<evidence type="ECO:0000256" key="1">
    <source>
        <dbReference type="SAM" id="Phobius"/>
    </source>
</evidence>
<keyword evidence="1" id="KW-0812">Transmembrane</keyword>
<dbReference type="PANTHER" id="PTHR33371:SF4">
    <property type="entry name" value="INTERMEMBRANE PHOSPHOLIPID TRANSPORT SYSTEM BINDING PROTEIN MLAD"/>
    <property type="match status" value="1"/>
</dbReference>
<evidence type="ECO:0000313" key="3">
    <source>
        <dbReference type="EMBL" id="VAX09594.1"/>
    </source>
</evidence>
<name>A0A3B1BCF0_9ZZZZ</name>
<gene>
    <name evidence="3" type="ORF">MNBD_GAMMA25-2221</name>
</gene>
<feature type="transmembrane region" description="Helical" evidence="1">
    <location>
        <begin position="6"/>
        <end position="29"/>
    </location>
</feature>
<keyword evidence="1" id="KW-1133">Transmembrane helix</keyword>
<protein>
    <recommendedName>
        <fullName evidence="2">Mce/MlaD domain-containing protein</fullName>
    </recommendedName>
</protein>
<dbReference type="InterPro" id="IPR052336">
    <property type="entry name" value="MlaD_Phospholipid_Transporter"/>
</dbReference>
<dbReference type="InterPro" id="IPR003399">
    <property type="entry name" value="Mce/MlaD"/>
</dbReference>
<organism evidence="3">
    <name type="scientific">hydrothermal vent metagenome</name>
    <dbReference type="NCBI Taxonomy" id="652676"/>
    <lineage>
        <taxon>unclassified sequences</taxon>
        <taxon>metagenomes</taxon>
        <taxon>ecological metagenomes</taxon>
    </lineage>
</organism>
<feature type="domain" description="Mce/MlaD" evidence="2">
    <location>
        <begin position="36"/>
        <end position="114"/>
    </location>
</feature>
<reference evidence="3" key="1">
    <citation type="submission" date="2018-06" db="EMBL/GenBank/DDBJ databases">
        <authorList>
            <person name="Zhirakovskaya E."/>
        </authorList>
    </citation>
    <scope>NUCLEOTIDE SEQUENCE</scope>
</reference>
<keyword evidence="1" id="KW-0472">Membrane</keyword>
<proteinExistence type="predicted"/>
<accession>A0A3B1BCF0</accession>
<dbReference type="EMBL" id="UOFY01000039">
    <property type="protein sequence ID" value="VAX09594.1"/>
    <property type="molecule type" value="Genomic_DNA"/>
</dbReference>
<dbReference type="AlphaFoldDB" id="A0A3B1BCF0"/>
<dbReference type="PANTHER" id="PTHR33371">
    <property type="entry name" value="INTERMEMBRANE PHOSPHOLIPID TRANSPORT SYSTEM BINDING PROTEIN MLAD-RELATED"/>
    <property type="match status" value="1"/>
</dbReference>
<dbReference type="Pfam" id="PF02470">
    <property type="entry name" value="MlaD"/>
    <property type="match status" value="1"/>
</dbReference>
<sequence length="312" mass="34973">MKKDHINYFAVGSFVLAMLVLLISSLLYISGQGGATHTYYVSYTNISGIHDGTTVTYGGYKIGTIEMVEPVRDEAKTRYRVSLNIRSDWAIPDDSLAQIVSPSILAEKTIEIHEGKSKTMLSPGDDIRGLAAIDMMAMMNHLSAEFEELANGDIRPLINKFSHYLNDIGEDLNQNIPEITRNTSALLISLNESATSLNELINNENRQHLHSLFKNANEMSKSLIVLTRQLNTTGEKVEHLLNRSNKMLDENSSDIRQAVIDMHKSLEILSQNMNSIVHNMNASARNMNEFTRELRRNPSVIISSKPPVENKE</sequence>
<evidence type="ECO:0000259" key="2">
    <source>
        <dbReference type="Pfam" id="PF02470"/>
    </source>
</evidence>